<dbReference type="GO" id="GO:0008658">
    <property type="term" value="F:penicillin binding"/>
    <property type="evidence" value="ECO:0007669"/>
    <property type="project" value="InterPro"/>
</dbReference>
<dbReference type="Pfam" id="PF03717">
    <property type="entry name" value="PBP_dimer"/>
    <property type="match status" value="1"/>
</dbReference>
<evidence type="ECO:0000313" key="14">
    <source>
        <dbReference type="EMBL" id="NYG59255.1"/>
    </source>
</evidence>
<dbReference type="InterPro" id="IPR001460">
    <property type="entry name" value="PCN-bd_Tpept"/>
</dbReference>
<evidence type="ECO:0000256" key="1">
    <source>
        <dbReference type="ARBA" id="ARBA00004370"/>
    </source>
</evidence>
<dbReference type="GO" id="GO:0005886">
    <property type="term" value="C:plasma membrane"/>
    <property type="evidence" value="ECO:0007669"/>
    <property type="project" value="TreeGrafter"/>
</dbReference>
<dbReference type="EMBL" id="JACCAA010000001">
    <property type="protein sequence ID" value="NYG59255.1"/>
    <property type="molecule type" value="Genomic_DNA"/>
</dbReference>
<keyword evidence="15" id="KW-1185">Reference proteome</keyword>
<keyword evidence="6 9" id="KW-0378">Hydrolase</keyword>
<dbReference type="GO" id="GO:0051301">
    <property type="term" value="P:cell division"/>
    <property type="evidence" value="ECO:0007669"/>
    <property type="project" value="UniProtKB-KW"/>
</dbReference>
<feature type="domain" description="NTF2-like N-terminal transpeptidase" evidence="13">
    <location>
        <begin position="55"/>
        <end position="131"/>
    </location>
</feature>
<evidence type="ECO:0000256" key="7">
    <source>
        <dbReference type="ARBA" id="ARBA00023136"/>
    </source>
</evidence>
<evidence type="ECO:0000256" key="6">
    <source>
        <dbReference type="ARBA" id="ARBA00022801"/>
    </source>
</evidence>
<evidence type="ECO:0000259" key="11">
    <source>
        <dbReference type="Pfam" id="PF00905"/>
    </source>
</evidence>
<comment type="catalytic activity">
    <reaction evidence="9">
        <text>a beta-lactam + H2O = a substituted beta-amino acid</text>
        <dbReference type="Rhea" id="RHEA:20401"/>
        <dbReference type="ChEBI" id="CHEBI:15377"/>
        <dbReference type="ChEBI" id="CHEBI:35627"/>
        <dbReference type="ChEBI" id="CHEBI:140347"/>
        <dbReference type="EC" id="3.5.2.6"/>
    </reaction>
</comment>
<dbReference type="GO" id="GO:0017001">
    <property type="term" value="P:antibiotic catabolic process"/>
    <property type="evidence" value="ECO:0007669"/>
    <property type="project" value="InterPro"/>
</dbReference>
<keyword evidence="5 10" id="KW-0732">Signal</keyword>
<keyword evidence="14" id="KW-0131">Cell cycle</keyword>
<protein>
    <recommendedName>
        <fullName evidence="4 9">Beta-lactamase</fullName>
        <ecNumber evidence="4 9">3.5.2.6</ecNumber>
    </recommendedName>
</protein>
<evidence type="ECO:0000259" key="13">
    <source>
        <dbReference type="Pfam" id="PF05223"/>
    </source>
</evidence>
<dbReference type="InterPro" id="IPR050515">
    <property type="entry name" value="Beta-lactam/transpept"/>
</dbReference>
<comment type="similarity">
    <text evidence="3 9">Belongs to the class-D beta-lactamase family.</text>
</comment>
<feature type="chain" id="PRO_5038560723" description="Beta-lactamase" evidence="10">
    <location>
        <begin position="25"/>
        <end position="619"/>
    </location>
</feature>
<dbReference type="GO" id="GO:0008800">
    <property type="term" value="F:beta-lactamase activity"/>
    <property type="evidence" value="ECO:0007669"/>
    <property type="project" value="UniProtKB-UniRule"/>
</dbReference>
<reference evidence="14 15" key="1">
    <citation type="submission" date="2020-07" db="EMBL/GenBank/DDBJ databases">
        <title>Sequencing the genomes of 1000 actinobacteria strains.</title>
        <authorList>
            <person name="Klenk H.-P."/>
        </authorList>
    </citation>
    <scope>NUCLEOTIDE SEQUENCE [LARGE SCALE GENOMIC DNA]</scope>
    <source>
        <strain evidence="14 15">DSM 23819</strain>
    </source>
</reference>
<gene>
    <name evidence="14" type="ORF">BJ980_002178</name>
</gene>
<keyword evidence="14" id="KW-0132">Cell division</keyword>
<organism evidence="14 15">
    <name type="scientific">Nocardioides daedukensis</name>
    <dbReference type="NCBI Taxonomy" id="634462"/>
    <lineage>
        <taxon>Bacteria</taxon>
        <taxon>Bacillati</taxon>
        <taxon>Actinomycetota</taxon>
        <taxon>Actinomycetes</taxon>
        <taxon>Propionibacteriales</taxon>
        <taxon>Nocardioidaceae</taxon>
        <taxon>Nocardioides</taxon>
    </lineage>
</organism>
<evidence type="ECO:0000256" key="3">
    <source>
        <dbReference type="ARBA" id="ARBA00007898"/>
    </source>
</evidence>
<evidence type="ECO:0000256" key="4">
    <source>
        <dbReference type="ARBA" id="ARBA00012865"/>
    </source>
</evidence>
<keyword evidence="8 9" id="KW-0046">Antibiotic resistance</keyword>
<feature type="domain" description="Penicillin-binding protein transpeptidase" evidence="11">
    <location>
        <begin position="342"/>
        <end position="617"/>
    </location>
</feature>
<dbReference type="EC" id="3.5.2.6" evidence="4 9"/>
<dbReference type="GO" id="GO:0071972">
    <property type="term" value="F:peptidoglycan L,D-transpeptidase activity"/>
    <property type="evidence" value="ECO:0007669"/>
    <property type="project" value="TreeGrafter"/>
</dbReference>
<comment type="caution">
    <text evidence="14">The sequence shown here is derived from an EMBL/GenBank/DDBJ whole genome shotgun (WGS) entry which is preliminary data.</text>
</comment>
<dbReference type="Pfam" id="PF00905">
    <property type="entry name" value="Transpeptidase"/>
    <property type="match status" value="1"/>
</dbReference>
<dbReference type="SUPFAM" id="SSF54427">
    <property type="entry name" value="NTF2-like"/>
    <property type="match status" value="1"/>
</dbReference>
<dbReference type="PROSITE" id="PS00337">
    <property type="entry name" value="BETA_LACTAMASE_D"/>
    <property type="match status" value="1"/>
</dbReference>
<feature type="domain" description="Penicillin-binding protein dimerisation" evidence="12">
    <location>
        <begin position="139"/>
        <end position="304"/>
    </location>
</feature>
<evidence type="ECO:0000256" key="2">
    <source>
        <dbReference type="ARBA" id="ARBA00007171"/>
    </source>
</evidence>
<evidence type="ECO:0000259" key="12">
    <source>
        <dbReference type="Pfam" id="PF03717"/>
    </source>
</evidence>
<name>A0A7Y9S4H1_9ACTN</name>
<dbReference type="InterPro" id="IPR036138">
    <property type="entry name" value="PBP_dimer_sf"/>
</dbReference>
<dbReference type="InterPro" id="IPR012338">
    <property type="entry name" value="Beta-lactam/transpept-like"/>
</dbReference>
<dbReference type="GO" id="GO:0071555">
    <property type="term" value="P:cell wall organization"/>
    <property type="evidence" value="ECO:0007669"/>
    <property type="project" value="TreeGrafter"/>
</dbReference>
<sequence>MRTPVVLGASLLLALPTASCSLLGDDGDPQATADMLAAALSAKDLADVPFTGARPDEEFTAVVDGLGDSGAKVDADVGDVEDDNTTASLTWTWDLGGAQWKYDATAHLTRVDDEWKVVWAPSLVEPSLKDGEELSLDTLQAKRGEILAGDKEPIVTDRDVLKLGLDKTKIKKSQVASSAKAIANALDIDQAAYVKRAEAAGDKAFVEALVMRAEDARTQLDASYEEIPGAVSLGSQMPLAPTRTFAAPLLGTVGPVTAEIVKKSKGRLAPGDTAGLSGLQARYDEKLAGQHGIQVEAVNATGEERELFSQDPEDGEPLELTLDIDLQTKAEQVLADTKPASAIVVLDPQTGRVLAAASGPGGNGQNTATAARYAPGSTFKVVTALALLRNGLTPQSMVDCSATVVVDGKTFKNYDDYPSSSLGKVTLGEAFAQSCNTALIDERDKLGTDDLTEAAAALGLGVDHDLGFPAYFGQVPPASGETEKAADQIGQGKVLASPLAMAAVAASVRSGRTVLPSLITGHKVSQEAPKKPLTNDEATQLRALMRSVVTEGSGRFLADIPGEVGAKTGTAEYGTAKGGKLPTHTWMLGTTDKFAVAVFVEIGESGSQTAGPLLEQMLR</sequence>
<dbReference type="PANTHER" id="PTHR30627">
    <property type="entry name" value="PEPTIDOGLYCAN D,D-TRANSPEPTIDASE"/>
    <property type="match status" value="1"/>
</dbReference>
<dbReference type="Proteomes" id="UP000540656">
    <property type="component" value="Unassembled WGS sequence"/>
</dbReference>
<dbReference type="SUPFAM" id="SSF56519">
    <property type="entry name" value="Penicillin binding protein dimerisation domain"/>
    <property type="match status" value="1"/>
</dbReference>
<evidence type="ECO:0000256" key="8">
    <source>
        <dbReference type="ARBA" id="ARBA00023251"/>
    </source>
</evidence>
<comment type="subcellular location">
    <subcellularLocation>
        <location evidence="1">Membrane</location>
    </subcellularLocation>
</comment>
<evidence type="ECO:0000256" key="9">
    <source>
        <dbReference type="RuleBase" id="RU361140"/>
    </source>
</evidence>
<dbReference type="Pfam" id="PF05223">
    <property type="entry name" value="MecA_N"/>
    <property type="match status" value="1"/>
</dbReference>
<dbReference type="AlphaFoldDB" id="A0A7Y9S4H1"/>
<dbReference type="InterPro" id="IPR002137">
    <property type="entry name" value="Beta-lactam_class-D_AS"/>
</dbReference>
<dbReference type="InterPro" id="IPR032710">
    <property type="entry name" value="NTF2-like_dom_sf"/>
</dbReference>
<dbReference type="Gene3D" id="3.40.710.10">
    <property type="entry name" value="DD-peptidase/beta-lactamase superfamily"/>
    <property type="match status" value="1"/>
</dbReference>
<dbReference type="RefSeq" id="WP_179502327.1">
    <property type="nucleotide sequence ID" value="NZ_JACCAA010000001.1"/>
</dbReference>
<dbReference type="InterPro" id="IPR007887">
    <property type="entry name" value="MecA_N"/>
</dbReference>
<keyword evidence="7" id="KW-0472">Membrane</keyword>
<evidence type="ECO:0000313" key="15">
    <source>
        <dbReference type="Proteomes" id="UP000540656"/>
    </source>
</evidence>
<dbReference type="GO" id="GO:0046677">
    <property type="term" value="P:response to antibiotic"/>
    <property type="evidence" value="ECO:0007669"/>
    <property type="project" value="UniProtKB-UniRule"/>
</dbReference>
<feature type="signal peptide" evidence="10">
    <location>
        <begin position="1"/>
        <end position="24"/>
    </location>
</feature>
<comment type="similarity">
    <text evidence="2">Belongs to the transpeptidase family.</text>
</comment>
<dbReference type="PANTHER" id="PTHR30627:SF24">
    <property type="entry name" value="PENICILLIN-BINDING PROTEIN 4B"/>
    <property type="match status" value="1"/>
</dbReference>
<dbReference type="Gene3D" id="3.90.1310.10">
    <property type="entry name" value="Penicillin-binding protein 2a (Domain 2)"/>
    <property type="match status" value="1"/>
</dbReference>
<proteinExistence type="inferred from homology"/>
<evidence type="ECO:0000256" key="5">
    <source>
        <dbReference type="ARBA" id="ARBA00022729"/>
    </source>
</evidence>
<dbReference type="InterPro" id="IPR005311">
    <property type="entry name" value="PBP_dimer"/>
</dbReference>
<accession>A0A7Y9S4H1</accession>
<dbReference type="SUPFAM" id="SSF56601">
    <property type="entry name" value="beta-lactamase/transpeptidase-like"/>
    <property type="match status" value="1"/>
</dbReference>
<evidence type="ECO:0000256" key="10">
    <source>
        <dbReference type="SAM" id="SignalP"/>
    </source>
</evidence>